<gene>
    <name evidence="1" type="ORF">N864_16600</name>
</gene>
<evidence type="ECO:0000313" key="1">
    <source>
        <dbReference type="EMBL" id="EWT04001.1"/>
    </source>
</evidence>
<keyword evidence="2" id="KW-1185">Reference proteome</keyword>
<sequence length="171" mass="19401">MPLFRRRGEGRAGVLRQAVPLGHGEQLLAWAEDEQSGGHVVVTTHSLAFVDADWHLVWRRPWHEVDGATWHPDSDRLTVTWVDGQPPAEWLIRESALFKQGLRERVQASVVLADEFRTASRRRVRVVIRQDLATGRLLEQIIGGRGTDLTDPSVRAEAEQRLHVLRSEVGR</sequence>
<proteinExistence type="predicted"/>
<dbReference type="AlphaFoldDB" id="W9GCU0"/>
<reference evidence="2" key="1">
    <citation type="submission" date="2013-08" db="EMBL/GenBank/DDBJ databases">
        <title>Intrasporangium oryzae NRRL B-24470.</title>
        <authorList>
            <person name="Liu H."/>
            <person name="Wang G."/>
        </authorList>
    </citation>
    <scope>NUCLEOTIDE SEQUENCE [LARGE SCALE GENOMIC DNA]</scope>
    <source>
        <strain evidence="2">Q5-1</strain>
    </source>
</reference>
<protein>
    <submittedName>
        <fullName evidence="1">Uncharacterized protein</fullName>
    </submittedName>
</protein>
<accession>W9GCU0</accession>
<dbReference type="EMBL" id="AWQS01000365">
    <property type="protein sequence ID" value="EWT04001.1"/>
    <property type="molecule type" value="Genomic_DNA"/>
</dbReference>
<dbReference type="Proteomes" id="UP000019494">
    <property type="component" value="Unassembled WGS sequence"/>
</dbReference>
<evidence type="ECO:0000313" key="2">
    <source>
        <dbReference type="Proteomes" id="UP000019494"/>
    </source>
</evidence>
<dbReference type="OrthoDB" id="5144898at2"/>
<name>W9GCU0_9MICO</name>
<comment type="caution">
    <text evidence="1">The sequence shown here is derived from an EMBL/GenBank/DDBJ whole genome shotgun (WGS) entry which is preliminary data.</text>
</comment>
<dbReference type="PATRIC" id="fig|584657.3.peg.4118"/>
<organism evidence="1 2">
    <name type="scientific">Intrasporangium chromatireducens Q5-1</name>
    <dbReference type="NCBI Taxonomy" id="584657"/>
    <lineage>
        <taxon>Bacteria</taxon>
        <taxon>Bacillati</taxon>
        <taxon>Actinomycetota</taxon>
        <taxon>Actinomycetes</taxon>
        <taxon>Micrococcales</taxon>
        <taxon>Intrasporangiaceae</taxon>
        <taxon>Intrasporangium</taxon>
    </lineage>
</organism>
<dbReference type="RefSeq" id="WP_034722009.1">
    <property type="nucleotide sequence ID" value="NZ_AWQS01000365.1"/>
</dbReference>